<evidence type="ECO:0000256" key="13">
    <source>
        <dbReference type="PIRSR" id="PIRSR602401-1"/>
    </source>
</evidence>
<evidence type="ECO:0000313" key="16">
    <source>
        <dbReference type="Proteomes" id="UP001329430"/>
    </source>
</evidence>
<name>A0AAN7VX94_9COLE</name>
<keyword evidence="9 14" id="KW-0560">Oxidoreductase</keyword>
<keyword evidence="5 13" id="KW-0349">Heme</keyword>
<dbReference type="InterPro" id="IPR036396">
    <property type="entry name" value="Cyt_P450_sf"/>
</dbReference>
<accession>A0AAN7VX94</accession>
<keyword evidence="16" id="KW-1185">Reference proteome</keyword>
<evidence type="ECO:0000256" key="11">
    <source>
        <dbReference type="ARBA" id="ARBA00023033"/>
    </source>
</evidence>
<dbReference type="GO" id="GO:0005789">
    <property type="term" value="C:endoplasmic reticulum membrane"/>
    <property type="evidence" value="ECO:0007669"/>
    <property type="project" value="UniProtKB-SubCell"/>
</dbReference>
<dbReference type="PANTHER" id="PTHR24292:SF54">
    <property type="entry name" value="CYP9F3-RELATED"/>
    <property type="match status" value="1"/>
</dbReference>
<protein>
    <recommendedName>
        <fullName evidence="17">Cytochrome P450</fullName>
    </recommendedName>
</protein>
<evidence type="ECO:0000313" key="15">
    <source>
        <dbReference type="EMBL" id="KAK5650898.1"/>
    </source>
</evidence>
<gene>
    <name evidence="15" type="ORF">RI129_001927</name>
</gene>
<keyword evidence="7" id="KW-0256">Endoplasmic reticulum</keyword>
<dbReference type="SUPFAM" id="SSF48264">
    <property type="entry name" value="Cytochrome P450"/>
    <property type="match status" value="1"/>
</dbReference>
<dbReference type="AlphaFoldDB" id="A0AAN7VX94"/>
<evidence type="ECO:0000256" key="6">
    <source>
        <dbReference type="ARBA" id="ARBA00022723"/>
    </source>
</evidence>
<evidence type="ECO:0000256" key="2">
    <source>
        <dbReference type="ARBA" id="ARBA00004174"/>
    </source>
</evidence>
<dbReference type="Gene3D" id="1.10.630.10">
    <property type="entry name" value="Cytochrome P450"/>
    <property type="match status" value="1"/>
</dbReference>
<evidence type="ECO:0008006" key="17">
    <source>
        <dbReference type="Google" id="ProtNLM"/>
    </source>
</evidence>
<evidence type="ECO:0000256" key="14">
    <source>
        <dbReference type="RuleBase" id="RU000461"/>
    </source>
</evidence>
<dbReference type="PRINTS" id="PR00463">
    <property type="entry name" value="EP450I"/>
</dbReference>
<dbReference type="PROSITE" id="PS00086">
    <property type="entry name" value="CYTOCHROME_P450"/>
    <property type="match status" value="1"/>
</dbReference>
<comment type="caution">
    <text evidence="15">The sequence shown here is derived from an EMBL/GenBank/DDBJ whole genome shotgun (WGS) entry which is preliminary data.</text>
</comment>
<evidence type="ECO:0000256" key="12">
    <source>
        <dbReference type="ARBA" id="ARBA00023136"/>
    </source>
</evidence>
<evidence type="ECO:0000256" key="3">
    <source>
        <dbReference type="ARBA" id="ARBA00004406"/>
    </source>
</evidence>
<sequence length="497" mass="56704">MFAYILVLVFALIIYLVFSAKYAHWKNRNVPYEKPTFFFGSIRKVLTMHSNMSDICNDLYRKYEKYRYVGFFNMWTPAIVVRDPEIMKEVLIKQFKSYRNWIQVPHNVDGALSLNPFVLHNEEWKQVRSNLSSQFTSAKVKKMLPNMLLIGSKMIKYVKDQLKGSSDAMNVSDLTKRFTGEVVFNCGYGLDARSFIDKQPYPLKIADQICSNSMMVQIKQTIGVIFPNIANIMKYTFVGDPIESDFKGTLLAVLRCREDETITTNNFLEKINGLRSKGVPYFTTDDQLICHAYTFFMDGVETSALAFAYALFELARNPHVQEKAKHEIECVVQRHNDEITYEAFQEMQYVESIILETLRLYPVISLIGRVCLEDVTLPSPNFGADGESVTISKGTQLFMPLIAFSEDATNFSDPTVFNPDRFQNSAQSLHFMGFGDGPKTCLGKSFALAQIKIGLIAILSNFTVELAKDMAIPLKAENLHIFHSPESDILLNFVDRL</sequence>
<keyword evidence="8" id="KW-0492">Microsome</keyword>
<comment type="subcellular location">
    <subcellularLocation>
        <location evidence="3">Endoplasmic reticulum membrane</location>
        <topology evidence="3">Peripheral membrane protein</topology>
    </subcellularLocation>
    <subcellularLocation>
        <location evidence="2">Microsome membrane</location>
        <topology evidence="2">Peripheral membrane protein</topology>
    </subcellularLocation>
</comment>
<keyword evidence="12" id="KW-0472">Membrane</keyword>
<dbReference type="GO" id="GO:0020037">
    <property type="term" value="F:heme binding"/>
    <property type="evidence" value="ECO:0007669"/>
    <property type="project" value="InterPro"/>
</dbReference>
<dbReference type="Pfam" id="PF00067">
    <property type="entry name" value="p450"/>
    <property type="match status" value="1"/>
</dbReference>
<comment type="similarity">
    <text evidence="4 14">Belongs to the cytochrome P450 family.</text>
</comment>
<dbReference type="PANTHER" id="PTHR24292">
    <property type="entry name" value="CYTOCHROME P450"/>
    <property type="match status" value="1"/>
</dbReference>
<dbReference type="GO" id="GO:0016705">
    <property type="term" value="F:oxidoreductase activity, acting on paired donors, with incorporation or reduction of molecular oxygen"/>
    <property type="evidence" value="ECO:0007669"/>
    <property type="project" value="InterPro"/>
</dbReference>
<dbReference type="EMBL" id="JAVRBK010000001">
    <property type="protein sequence ID" value="KAK5650898.1"/>
    <property type="molecule type" value="Genomic_DNA"/>
</dbReference>
<reference evidence="15 16" key="1">
    <citation type="journal article" date="2024" name="Insects">
        <title>An Improved Chromosome-Level Genome Assembly of the Firefly Pyrocoelia pectoralis.</title>
        <authorList>
            <person name="Fu X."/>
            <person name="Meyer-Rochow V.B."/>
            <person name="Ballantyne L."/>
            <person name="Zhu X."/>
        </authorList>
    </citation>
    <scope>NUCLEOTIDE SEQUENCE [LARGE SCALE GENOMIC DNA]</scope>
    <source>
        <strain evidence="15">XCY_ONT2</strain>
    </source>
</reference>
<evidence type="ECO:0000256" key="1">
    <source>
        <dbReference type="ARBA" id="ARBA00001971"/>
    </source>
</evidence>
<keyword evidence="11 14" id="KW-0503">Monooxygenase</keyword>
<comment type="cofactor">
    <cofactor evidence="1 13">
        <name>heme</name>
        <dbReference type="ChEBI" id="CHEBI:30413"/>
    </cofactor>
</comment>
<evidence type="ECO:0000256" key="4">
    <source>
        <dbReference type="ARBA" id="ARBA00010617"/>
    </source>
</evidence>
<dbReference type="GO" id="GO:0005506">
    <property type="term" value="F:iron ion binding"/>
    <property type="evidence" value="ECO:0007669"/>
    <property type="project" value="InterPro"/>
</dbReference>
<feature type="binding site" description="axial binding residue" evidence="13">
    <location>
        <position position="441"/>
    </location>
    <ligand>
        <name>heme</name>
        <dbReference type="ChEBI" id="CHEBI:30413"/>
    </ligand>
    <ligandPart>
        <name>Fe</name>
        <dbReference type="ChEBI" id="CHEBI:18248"/>
    </ligandPart>
</feature>
<dbReference type="GO" id="GO:0004497">
    <property type="term" value="F:monooxygenase activity"/>
    <property type="evidence" value="ECO:0007669"/>
    <property type="project" value="UniProtKB-KW"/>
</dbReference>
<organism evidence="15 16">
    <name type="scientific">Pyrocoelia pectoralis</name>
    <dbReference type="NCBI Taxonomy" id="417401"/>
    <lineage>
        <taxon>Eukaryota</taxon>
        <taxon>Metazoa</taxon>
        <taxon>Ecdysozoa</taxon>
        <taxon>Arthropoda</taxon>
        <taxon>Hexapoda</taxon>
        <taxon>Insecta</taxon>
        <taxon>Pterygota</taxon>
        <taxon>Neoptera</taxon>
        <taxon>Endopterygota</taxon>
        <taxon>Coleoptera</taxon>
        <taxon>Polyphaga</taxon>
        <taxon>Elateriformia</taxon>
        <taxon>Elateroidea</taxon>
        <taxon>Lampyridae</taxon>
        <taxon>Lampyrinae</taxon>
        <taxon>Pyrocoelia</taxon>
    </lineage>
</organism>
<keyword evidence="10 13" id="KW-0408">Iron</keyword>
<dbReference type="CDD" id="cd11056">
    <property type="entry name" value="CYP6-like"/>
    <property type="match status" value="1"/>
</dbReference>
<dbReference type="Proteomes" id="UP001329430">
    <property type="component" value="Chromosome 1"/>
</dbReference>
<dbReference type="InterPro" id="IPR050476">
    <property type="entry name" value="Insect_CytP450_Detox"/>
</dbReference>
<evidence type="ECO:0000256" key="10">
    <source>
        <dbReference type="ARBA" id="ARBA00023004"/>
    </source>
</evidence>
<dbReference type="InterPro" id="IPR017972">
    <property type="entry name" value="Cyt_P450_CS"/>
</dbReference>
<evidence type="ECO:0000256" key="8">
    <source>
        <dbReference type="ARBA" id="ARBA00022848"/>
    </source>
</evidence>
<dbReference type="InterPro" id="IPR001128">
    <property type="entry name" value="Cyt_P450"/>
</dbReference>
<dbReference type="PRINTS" id="PR00385">
    <property type="entry name" value="P450"/>
</dbReference>
<evidence type="ECO:0000256" key="5">
    <source>
        <dbReference type="ARBA" id="ARBA00022617"/>
    </source>
</evidence>
<evidence type="ECO:0000256" key="9">
    <source>
        <dbReference type="ARBA" id="ARBA00023002"/>
    </source>
</evidence>
<dbReference type="InterPro" id="IPR002401">
    <property type="entry name" value="Cyt_P450_E_grp-I"/>
</dbReference>
<evidence type="ECO:0000256" key="7">
    <source>
        <dbReference type="ARBA" id="ARBA00022824"/>
    </source>
</evidence>
<keyword evidence="6 13" id="KW-0479">Metal-binding</keyword>
<proteinExistence type="inferred from homology"/>